<evidence type="ECO:0000313" key="2">
    <source>
        <dbReference type="EMBL" id="SCB34038.1"/>
    </source>
</evidence>
<organism evidence="2 3">
    <name type="scientific">Bradyrhizobium shewense</name>
    <dbReference type="NCBI Taxonomy" id="1761772"/>
    <lineage>
        <taxon>Bacteria</taxon>
        <taxon>Pseudomonadati</taxon>
        <taxon>Pseudomonadota</taxon>
        <taxon>Alphaproteobacteria</taxon>
        <taxon>Hyphomicrobiales</taxon>
        <taxon>Nitrobacteraceae</taxon>
        <taxon>Bradyrhizobium</taxon>
    </lineage>
</organism>
<reference evidence="3" key="1">
    <citation type="submission" date="2016-08" db="EMBL/GenBank/DDBJ databases">
        <authorList>
            <person name="Varghese N."/>
            <person name="Submissions Spin"/>
        </authorList>
    </citation>
    <scope>NUCLEOTIDE SEQUENCE [LARGE SCALE GENOMIC DNA]</scope>
    <source>
        <strain evidence="3">ERR11</strain>
    </source>
</reference>
<dbReference type="RefSeq" id="WP_165637348.1">
    <property type="nucleotide sequence ID" value="NZ_FMAI01000006.1"/>
</dbReference>
<dbReference type="EMBL" id="FMAI01000006">
    <property type="protein sequence ID" value="SCB34038.1"/>
    <property type="molecule type" value="Genomic_DNA"/>
</dbReference>
<sequence length="51" mass="5884">MMHIPAVDQAFLLVLIVFCLGTCLVRAFWELEQARMRRLASPPREDPTKRG</sequence>
<dbReference type="AlphaFoldDB" id="A0A1C3W291"/>
<keyword evidence="1" id="KW-1133">Transmembrane helix</keyword>
<name>A0A1C3W291_9BRAD</name>
<proteinExistence type="predicted"/>
<feature type="transmembrane region" description="Helical" evidence="1">
    <location>
        <begin position="6"/>
        <end position="29"/>
    </location>
</feature>
<gene>
    <name evidence="2" type="ORF">GA0061098_1006192</name>
</gene>
<dbReference type="Proteomes" id="UP000199184">
    <property type="component" value="Unassembled WGS sequence"/>
</dbReference>
<keyword evidence="1" id="KW-0812">Transmembrane</keyword>
<evidence type="ECO:0000313" key="3">
    <source>
        <dbReference type="Proteomes" id="UP000199184"/>
    </source>
</evidence>
<keyword evidence="3" id="KW-1185">Reference proteome</keyword>
<keyword evidence="1" id="KW-0472">Membrane</keyword>
<accession>A0A1C3W291</accession>
<evidence type="ECO:0000256" key="1">
    <source>
        <dbReference type="SAM" id="Phobius"/>
    </source>
</evidence>
<protein>
    <submittedName>
        <fullName evidence="2">Uncharacterized protein</fullName>
    </submittedName>
</protein>